<feature type="domain" description="Thioredoxin" evidence="2">
    <location>
        <begin position="2"/>
        <end position="149"/>
    </location>
</feature>
<dbReference type="RefSeq" id="WP_135758790.1">
    <property type="nucleotide sequence ID" value="NZ_RQHW01000003.1"/>
</dbReference>
<name>A0A4R9M5D0_9LEPT</name>
<evidence type="ECO:0000259" key="2">
    <source>
        <dbReference type="PROSITE" id="PS51352"/>
    </source>
</evidence>
<dbReference type="Pfam" id="PF13899">
    <property type="entry name" value="Thioredoxin_7"/>
    <property type="match status" value="1"/>
</dbReference>
<feature type="signal peptide" evidence="1">
    <location>
        <begin position="1"/>
        <end position="20"/>
    </location>
</feature>
<organism evidence="3 4">
    <name type="scientific">Leptospira idonii</name>
    <dbReference type="NCBI Taxonomy" id="1193500"/>
    <lineage>
        <taxon>Bacteria</taxon>
        <taxon>Pseudomonadati</taxon>
        <taxon>Spirochaetota</taxon>
        <taxon>Spirochaetia</taxon>
        <taxon>Leptospirales</taxon>
        <taxon>Leptospiraceae</taxon>
        <taxon>Leptospira</taxon>
    </lineage>
</organism>
<dbReference type="PROSITE" id="PS51257">
    <property type="entry name" value="PROKAR_LIPOPROTEIN"/>
    <property type="match status" value="1"/>
</dbReference>
<keyword evidence="1" id="KW-0732">Signal</keyword>
<dbReference type="PROSITE" id="PS51352">
    <property type="entry name" value="THIOREDOXIN_2"/>
    <property type="match status" value="1"/>
</dbReference>
<evidence type="ECO:0000256" key="1">
    <source>
        <dbReference type="SAM" id="SignalP"/>
    </source>
</evidence>
<dbReference type="AlphaFoldDB" id="A0A4R9M5D0"/>
<reference evidence="3" key="1">
    <citation type="journal article" date="2019" name="PLoS Negl. Trop. Dis.">
        <title>Revisiting the worldwide diversity of Leptospira species in the environment.</title>
        <authorList>
            <person name="Vincent A.T."/>
            <person name="Schiettekatte O."/>
            <person name="Bourhy P."/>
            <person name="Veyrier F.J."/>
            <person name="Picardeau M."/>
        </authorList>
    </citation>
    <scope>NUCLEOTIDE SEQUENCE [LARGE SCALE GENOMIC DNA]</scope>
    <source>
        <strain evidence="3">201300427</strain>
    </source>
</reference>
<dbReference type="InterPro" id="IPR013766">
    <property type="entry name" value="Thioredoxin_domain"/>
</dbReference>
<evidence type="ECO:0000313" key="3">
    <source>
        <dbReference type="EMBL" id="TGN20917.1"/>
    </source>
</evidence>
<protein>
    <submittedName>
        <fullName evidence="3">Thioredoxin family protein</fullName>
    </submittedName>
</protein>
<dbReference type="Gene3D" id="3.40.30.10">
    <property type="entry name" value="Glutaredoxin"/>
    <property type="match status" value="1"/>
</dbReference>
<comment type="caution">
    <text evidence="3">The sequence shown here is derived from an EMBL/GenBank/DDBJ whole genome shotgun (WGS) entry which is preliminary data.</text>
</comment>
<dbReference type="InterPro" id="IPR036249">
    <property type="entry name" value="Thioredoxin-like_sf"/>
</dbReference>
<proteinExistence type="predicted"/>
<keyword evidence="4" id="KW-1185">Reference proteome</keyword>
<sequence>MKLLCSLAVAFSLLMFGGFGCSESPRSSILPLFQDSLQMAGKENKKLIVLFSADWCPDCNALDRILTSDSRIKELITNHYIILKVDVGRFDQNLDLDERLEHPIGKGIPALVILNPSETIIATTKGGEFSNASKMSNEQVLNYLNRFAN</sequence>
<accession>A0A4R9M5D0</accession>
<gene>
    <name evidence="3" type="ORF">EHS15_01640</name>
</gene>
<dbReference type="Proteomes" id="UP000298058">
    <property type="component" value="Unassembled WGS sequence"/>
</dbReference>
<evidence type="ECO:0000313" key="4">
    <source>
        <dbReference type="Proteomes" id="UP000298058"/>
    </source>
</evidence>
<dbReference type="EMBL" id="RQHW01000003">
    <property type="protein sequence ID" value="TGN20917.1"/>
    <property type="molecule type" value="Genomic_DNA"/>
</dbReference>
<dbReference type="SUPFAM" id="SSF52833">
    <property type="entry name" value="Thioredoxin-like"/>
    <property type="match status" value="1"/>
</dbReference>
<dbReference type="OrthoDB" id="7629852at2"/>
<feature type="chain" id="PRO_5020309321" evidence="1">
    <location>
        <begin position="21"/>
        <end position="149"/>
    </location>
</feature>